<gene>
    <name evidence="2" type="ORF">SAMN04488511_104121</name>
</gene>
<reference evidence="3" key="1">
    <citation type="submission" date="2016-10" db="EMBL/GenBank/DDBJ databases">
        <authorList>
            <person name="Varghese N."/>
            <person name="Submissions S."/>
        </authorList>
    </citation>
    <scope>NUCLEOTIDE SEQUENCE [LARGE SCALE GENOMIC DNA]</scope>
    <source>
        <strain evidence="3">DSM 18130</strain>
    </source>
</reference>
<feature type="transmembrane region" description="Helical" evidence="1">
    <location>
        <begin position="25"/>
        <end position="41"/>
    </location>
</feature>
<feature type="transmembrane region" description="Helical" evidence="1">
    <location>
        <begin position="88"/>
        <end position="109"/>
    </location>
</feature>
<evidence type="ECO:0000256" key="1">
    <source>
        <dbReference type="SAM" id="Phobius"/>
    </source>
</evidence>
<dbReference type="AlphaFoldDB" id="A0A1I0SYE5"/>
<evidence type="ECO:0000313" key="2">
    <source>
        <dbReference type="EMBL" id="SFA44510.1"/>
    </source>
</evidence>
<protein>
    <recommendedName>
        <fullName evidence="4">SxtJ</fullName>
    </recommendedName>
</protein>
<name>A0A1I0SYE5_9SPHI</name>
<dbReference type="STRING" id="332999.SAMN04488511_104121"/>
<proteinExistence type="predicted"/>
<dbReference type="EMBL" id="FOJM01000004">
    <property type="protein sequence ID" value="SFA44510.1"/>
    <property type="molecule type" value="Genomic_DNA"/>
</dbReference>
<feature type="transmembrane region" description="Helical" evidence="1">
    <location>
        <begin position="48"/>
        <end position="68"/>
    </location>
</feature>
<keyword evidence="1" id="KW-1133">Transmembrane helix</keyword>
<dbReference type="Pfam" id="PF19588">
    <property type="entry name" value="SxtJ"/>
    <property type="match status" value="1"/>
</dbReference>
<evidence type="ECO:0000313" key="3">
    <source>
        <dbReference type="Proteomes" id="UP000198836"/>
    </source>
</evidence>
<keyword evidence="1" id="KW-0472">Membrane</keyword>
<sequence length="141" mass="16214">MRQQQNTERQIAGNMSSKKLENRKFGLVLGTTVISLSIIFWKGSYLQYLLLSLSVGLIITAIFAPFYLESIRKIWFKTGHFLGMVNGTILLTFVFIFILSPIAFFLRLFKKQGLKTKKNKQLASYWEEVSGRSTGSFNQQF</sequence>
<evidence type="ECO:0008006" key="4">
    <source>
        <dbReference type="Google" id="ProtNLM"/>
    </source>
</evidence>
<dbReference type="Proteomes" id="UP000198836">
    <property type="component" value="Unassembled WGS sequence"/>
</dbReference>
<dbReference type="RefSeq" id="WP_090981657.1">
    <property type="nucleotide sequence ID" value="NZ_FOJM01000004.1"/>
</dbReference>
<organism evidence="2 3">
    <name type="scientific">Pedobacter suwonensis</name>
    <dbReference type="NCBI Taxonomy" id="332999"/>
    <lineage>
        <taxon>Bacteria</taxon>
        <taxon>Pseudomonadati</taxon>
        <taxon>Bacteroidota</taxon>
        <taxon>Sphingobacteriia</taxon>
        <taxon>Sphingobacteriales</taxon>
        <taxon>Sphingobacteriaceae</taxon>
        <taxon>Pedobacter</taxon>
    </lineage>
</organism>
<keyword evidence="3" id="KW-1185">Reference proteome</keyword>
<accession>A0A1I0SYE5</accession>
<keyword evidence="1" id="KW-0812">Transmembrane</keyword>
<dbReference type="InterPro" id="IPR045781">
    <property type="entry name" value="SxtJ"/>
</dbReference>